<dbReference type="EMBL" id="JANJQO010000638">
    <property type="protein sequence ID" value="KAJ2975970.1"/>
    <property type="molecule type" value="Genomic_DNA"/>
</dbReference>
<name>A0ACC1NAH0_9HYPO</name>
<organism evidence="1 2">
    <name type="scientific">Zarea fungicola</name>
    <dbReference type="NCBI Taxonomy" id="93591"/>
    <lineage>
        <taxon>Eukaryota</taxon>
        <taxon>Fungi</taxon>
        <taxon>Dikarya</taxon>
        <taxon>Ascomycota</taxon>
        <taxon>Pezizomycotina</taxon>
        <taxon>Sordariomycetes</taxon>
        <taxon>Hypocreomycetidae</taxon>
        <taxon>Hypocreales</taxon>
        <taxon>Cordycipitaceae</taxon>
        <taxon>Zarea</taxon>
    </lineage>
</organism>
<dbReference type="Proteomes" id="UP001143910">
    <property type="component" value="Unassembled WGS sequence"/>
</dbReference>
<keyword evidence="2" id="KW-1185">Reference proteome</keyword>
<gene>
    <name evidence="1" type="ORF">NQ176_g5217</name>
</gene>
<evidence type="ECO:0000313" key="1">
    <source>
        <dbReference type="EMBL" id="KAJ2975970.1"/>
    </source>
</evidence>
<reference evidence="1" key="1">
    <citation type="submission" date="2022-08" db="EMBL/GenBank/DDBJ databases">
        <title>Genome Sequence of Lecanicillium fungicola.</title>
        <authorList>
            <person name="Buettner E."/>
        </authorList>
    </citation>
    <scope>NUCLEOTIDE SEQUENCE</scope>
    <source>
        <strain evidence="1">Babe33</strain>
    </source>
</reference>
<accession>A0ACC1NAH0</accession>
<evidence type="ECO:0000313" key="2">
    <source>
        <dbReference type="Proteomes" id="UP001143910"/>
    </source>
</evidence>
<protein>
    <submittedName>
        <fullName evidence="1">Uncharacterized protein</fullName>
    </submittedName>
</protein>
<comment type="caution">
    <text evidence="1">The sequence shown here is derived from an EMBL/GenBank/DDBJ whole genome shotgun (WGS) entry which is preliminary data.</text>
</comment>
<proteinExistence type="predicted"/>
<sequence length="386" mass="43887">MGRAPFIPARSSQHRIATLALYRALVKSASEVALPDQIGVVCKASKPLETIVRRRFEKNSIDTSPRLVFAALTAGYKVRRNRRARARYVSVVLFSHELQLLALLGKARDIRSPEYKQIIQKLSSMKRPPTQTWRQGSKTEPSATAATETREPLLMKISGQGEAPKYRSNKYPRPQNALIGPRRVPLVATTADGQPFLRTSSLQPHDMSRMIGQKHKSLAAKIDKIVEIQDELMPANKMEDDWERIIARQMREEGLEDEEVGAQVEIESTYIWSLHLSRLWYEWKIEMISQDWLARGEALQHIVDEEQRLADEEEGKMPTSAIKSKKHERSQAKVEGMDYKFISPPLSQVILSEADGHDIFSSRAWSEVVASKSKAMRSWAAEVYRG</sequence>